<reference evidence="1" key="1">
    <citation type="journal article" date="2022" name="Plant J.">
        <title>Strategies of tolerance reflected in two North American maple genomes.</title>
        <authorList>
            <person name="McEvoy S.L."/>
            <person name="Sezen U.U."/>
            <person name="Trouern-Trend A."/>
            <person name="McMahon S.M."/>
            <person name="Schaberg P.G."/>
            <person name="Yang J."/>
            <person name="Wegrzyn J.L."/>
            <person name="Swenson N.G."/>
        </authorList>
    </citation>
    <scope>NUCLEOTIDE SEQUENCE</scope>
    <source>
        <strain evidence="1">NS2018</strain>
    </source>
</reference>
<protein>
    <submittedName>
        <fullName evidence="1">Uncharacterized protein</fullName>
    </submittedName>
</protein>
<reference evidence="1" key="2">
    <citation type="submission" date="2023-06" db="EMBL/GenBank/DDBJ databases">
        <authorList>
            <person name="Swenson N.G."/>
            <person name="Wegrzyn J.L."/>
            <person name="Mcevoy S.L."/>
        </authorList>
    </citation>
    <scope>NUCLEOTIDE SEQUENCE</scope>
    <source>
        <strain evidence="1">NS2018</strain>
        <tissue evidence="1">Leaf</tissue>
    </source>
</reference>
<gene>
    <name evidence="1" type="ORF">LWI29_031574</name>
</gene>
<accession>A0AA39W7F1</accession>
<proteinExistence type="predicted"/>
<name>A0AA39W7F1_ACESA</name>
<organism evidence="1 2">
    <name type="scientific">Acer saccharum</name>
    <name type="common">Sugar maple</name>
    <dbReference type="NCBI Taxonomy" id="4024"/>
    <lineage>
        <taxon>Eukaryota</taxon>
        <taxon>Viridiplantae</taxon>
        <taxon>Streptophyta</taxon>
        <taxon>Embryophyta</taxon>
        <taxon>Tracheophyta</taxon>
        <taxon>Spermatophyta</taxon>
        <taxon>Magnoliopsida</taxon>
        <taxon>eudicotyledons</taxon>
        <taxon>Gunneridae</taxon>
        <taxon>Pentapetalae</taxon>
        <taxon>rosids</taxon>
        <taxon>malvids</taxon>
        <taxon>Sapindales</taxon>
        <taxon>Sapindaceae</taxon>
        <taxon>Hippocastanoideae</taxon>
        <taxon>Acereae</taxon>
        <taxon>Acer</taxon>
    </lineage>
</organism>
<evidence type="ECO:0000313" key="1">
    <source>
        <dbReference type="EMBL" id="KAK0605863.1"/>
    </source>
</evidence>
<sequence>MPKFSFILVQLPPTSKLERWPKYRIYTLHRIGFMQKCWFIRFLELNRMIDSLSRVGELRHFANGVFKYFLELPCPGIFDGRFITRVGVRMRCGSVWAKQILDLGN</sequence>
<keyword evidence="2" id="KW-1185">Reference proteome</keyword>
<dbReference type="EMBL" id="JAUESC010000002">
    <property type="protein sequence ID" value="KAK0605863.1"/>
    <property type="molecule type" value="Genomic_DNA"/>
</dbReference>
<evidence type="ECO:0000313" key="2">
    <source>
        <dbReference type="Proteomes" id="UP001168877"/>
    </source>
</evidence>
<comment type="caution">
    <text evidence="1">The sequence shown here is derived from an EMBL/GenBank/DDBJ whole genome shotgun (WGS) entry which is preliminary data.</text>
</comment>
<dbReference type="AlphaFoldDB" id="A0AA39W7F1"/>
<dbReference type="Proteomes" id="UP001168877">
    <property type="component" value="Unassembled WGS sequence"/>
</dbReference>